<keyword evidence="2" id="KW-1185">Reference proteome</keyword>
<dbReference type="STRING" id="1526658.BHK69_15620"/>
<organism evidence="1 2">
    <name type="scientific">Bosea vaviloviae</name>
    <dbReference type="NCBI Taxonomy" id="1526658"/>
    <lineage>
        <taxon>Bacteria</taxon>
        <taxon>Pseudomonadati</taxon>
        <taxon>Pseudomonadota</taxon>
        <taxon>Alphaproteobacteria</taxon>
        <taxon>Hyphomicrobiales</taxon>
        <taxon>Boseaceae</taxon>
        <taxon>Bosea</taxon>
    </lineage>
</organism>
<evidence type="ECO:0000313" key="2">
    <source>
        <dbReference type="Proteomes" id="UP000094969"/>
    </source>
</evidence>
<dbReference type="InterPro" id="IPR011660">
    <property type="entry name" value="VapB-like"/>
</dbReference>
<dbReference type="EMBL" id="CP017147">
    <property type="protein sequence ID" value="AOO81692.1"/>
    <property type="molecule type" value="Genomic_DNA"/>
</dbReference>
<dbReference type="Proteomes" id="UP000094969">
    <property type="component" value="Chromosome"/>
</dbReference>
<dbReference type="RefSeq" id="WP_069690903.1">
    <property type="nucleotide sequence ID" value="NZ_CP017147.1"/>
</dbReference>
<name>A0A1D7U2X3_9HYPH</name>
<dbReference type="Pfam" id="PF07704">
    <property type="entry name" value="PSK_trans_fac"/>
    <property type="match status" value="1"/>
</dbReference>
<reference evidence="1 2" key="1">
    <citation type="journal article" date="2015" name="Antonie Van Leeuwenhoek">
        <title>Bosea vaviloviae sp. nov., a new species of slow-growing rhizobia isolated from nodules of the relict species Vavilovia formosa (Stev.) Fed.</title>
        <authorList>
            <person name="Safronova V.I."/>
            <person name="Kuznetsova I.G."/>
            <person name="Sazanova A.L."/>
            <person name="Kimeklis A.K."/>
            <person name="Belimov A.A."/>
            <person name="Andronov E.E."/>
            <person name="Pinaev A.G."/>
            <person name="Chizhevskaya E.P."/>
            <person name="Pukhaev A.R."/>
            <person name="Popov K.P."/>
            <person name="Willems A."/>
            <person name="Tikhonovich I.A."/>
        </authorList>
    </citation>
    <scope>NUCLEOTIDE SEQUENCE [LARGE SCALE GENOMIC DNA]</scope>
    <source>
        <strain evidence="1 2">Vaf18</strain>
    </source>
</reference>
<evidence type="ECO:0008006" key="3">
    <source>
        <dbReference type="Google" id="ProtNLM"/>
    </source>
</evidence>
<dbReference type="AlphaFoldDB" id="A0A1D7U2X3"/>
<dbReference type="OrthoDB" id="9814421at2"/>
<dbReference type="KEGG" id="bvv:BHK69_15620"/>
<gene>
    <name evidence="1" type="ORF">BHK69_15620</name>
</gene>
<evidence type="ECO:0000313" key="1">
    <source>
        <dbReference type="EMBL" id="AOO81692.1"/>
    </source>
</evidence>
<proteinExistence type="predicted"/>
<protein>
    <recommendedName>
        <fullName evidence="3">Transcription factor</fullName>
    </recommendedName>
</protein>
<sequence length="82" mass="9195">MGLSIKNEAVETLARDLARRHGTGVTEIIRLALVEKAERDVPEKTLWEKLAPIHEELRKAGKTGLVADRAFYDDLNGESERP</sequence>
<accession>A0A1D7U2X3</accession>